<evidence type="ECO:0000256" key="1">
    <source>
        <dbReference type="SAM" id="MobiDB-lite"/>
    </source>
</evidence>
<dbReference type="EMBL" id="GL698478">
    <property type="protein sequence ID" value="EFY92048.1"/>
    <property type="molecule type" value="Genomic_DNA"/>
</dbReference>
<evidence type="ECO:0000313" key="3">
    <source>
        <dbReference type="Proteomes" id="UP000002499"/>
    </source>
</evidence>
<dbReference type="GeneID" id="19246307"/>
<accession>E9DWJ8</accession>
<dbReference type="STRING" id="655827.E9DWJ8"/>
<sequence>MITSIPFRASPLRAVGCSVQAQRWASYDKSALTRDALKHKVESGLRAGNGDATLLLNTEEKTISTATGDLPLSPLFDPDWIKARRRSRKHSPSRPTGRFRKKLANNPYAQALATPIRRCPNTAVFLPRYFFQDFELVKHPQDDSPWWAPGPLAFEDLVYEEKPPKDEIQSADSETAVPQAQTLGADNHASAAASSTRPRRSPVTSYALSRKSVIDRIGGPNRKNAALLLATRTGMATGPNTKNPVWRQDMGDVLLRMMRRRAVDALVFQSGMNGSGQEKLIQPCKKWDEIKEVRPRGCVLWLPSKEESCAQYATLDLDGAKYGSKLTVHNLHWLLGEAELARLRGASKLFHENGILVLKQWKRKFIYGISIPYFYSREAFEGSLAGLGELYTAWIRTAVTERVFPIRKSSDGRVQVYLGGWSLGGMLSLEVARRLADDDGIKVVGILMIVTIYPCGPKRTTTTEFPSNMAESGLTKNEILSRRCMVRARRMVGGWELPIWDGDDADTRPKSVLLRAKQRLPTAASPLGSSELDTCRADKKLGWRRYDKNMLADVFPVTGTISTCLVWTGSRKPPRL</sequence>
<dbReference type="Proteomes" id="UP000002499">
    <property type="component" value="Unassembled WGS sequence"/>
</dbReference>
<organism evidence="3">
    <name type="scientific">Metarhizium acridum (strain CQMa 102)</name>
    <dbReference type="NCBI Taxonomy" id="655827"/>
    <lineage>
        <taxon>Eukaryota</taxon>
        <taxon>Fungi</taxon>
        <taxon>Dikarya</taxon>
        <taxon>Ascomycota</taxon>
        <taxon>Pezizomycotina</taxon>
        <taxon>Sordariomycetes</taxon>
        <taxon>Hypocreomycetidae</taxon>
        <taxon>Hypocreales</taxon>
        <taxon>Clavicipitaceae</taxon>
        <taxon>Metarhizium</taxon>
    </lineage>
</organism>
<dbReference type="Gene3D" id="3.40.50.1820">
    <property type="entry name" value="alpha/beta hydrolase"/>
    <property type="match status" value="1"/>
</dbReference>
<name>E9DWJ8_METAQ</name>
<dbReference type="InterPro" id="IPR029058">
    <property type="entry name" value="AB_hydrolase_fold"/>
</dbReference>
<dbReference type="eggNOG" id="ENOG502S8NC">
    <property type="taxonomic scope" value="Eukaryota"/>
</dbReference>
<dbReference type="InParanoid" id="E9DWJ8"/>
<proteinExistence type="predicted"/>
<gene>
    <name evidence="2" type="ORF">MAC_01996</name>
</gene>
<evidence type="ECO:0000313" key="2">
    <source>
        <dbReference type="EMBL" id="EFY92048.1"/>
    </source>
</evidence>
<dbReference type="KEGG" id="maw:19246307"/>
<dbReference type="HOGENOM" id="CLU_026312_0_0_1"/>
<dbReference type="SUPFAM" id="SSF53474">
    <property type="entry name" value="alpha/beta-Hydrolases"/>
    <property type="match status" value="1"/>
</dbReference>
<keyword evidence="3" id="KW-1185">Reference proteome</keyword>
<dbReference type="AlphaFoldDB" id="E9DWJ8"/>
<dbReference type="OrthoDB" id="3363286at2759"/>
<dbReference type="OMA" id="AWMQARR"/>
<feature type="compositionally biased region" description="Low complexity" evidence="1">
    <location>
        <begin position="189"/>
        <end position="205"/>
    </location>
</feature>
<protein>
    <submittedName>
        <fullName evidence="2">Esterase-like protein</fullName>
    </submittedName>
</protein>
<reference evidence="2 3" key="1">
    <citation type="journal article" date="2011" name="PLoS Genet.">
        <title>Genome sequencing and comparative transcriptomics of the model entomopathogenic fungi Metarhizium anisopliae and M. acridum.</title>
        <authorList>
            <person name="Gao Q."/>
            <person name="Jin K."/>
            <person name="Ying S.H."/>
            <person name="Zhang Y."/>
            <person name="Xiao G."/>
            <person name="Shang Y."/>
            <person name="Duan Z."/>
            <person name="Hu X."/>
            <person name="Xie X.Q."/>
            <person name="Zhou G."/>
            <person name="Peng G."/>
            <person name="Luo Z."/>
            <person name="Huang W."/>
            <person name="Wang B."/>
            <person name="Fang W."/>
            <person name="Wang S."/>
            <person name="Zhong Y."/>
            <person name="Ma L.J."/>
            <person name="St Leger R.J."/>
            <person name="Zhao G.P."/>
            <person name="Pei Y."/>
            <person name="Feng M.G."/>
            <person name="Xia Y."/>
            <person name="Wang C."/>
        </authorList>
    </citation>
    <scope>NUCLEOTIDE SEQUENCE [LARGE SCALE GENOMIC DNA]</scope>
    <source>
        <strain evidence="2 3">CQMa 102</strain>
    </source>
</reference>
<feature type="region of interest" description="Disordered" evidence="1">
    <location>
        <begin position="186"/>
        <end position="205"/>
    </location>
</feature>